<comment type="caution">
    <text evidence="1">The sequence shown here is derived from an EMBL/GenBank/DDBJ whole genome shotgun (WGS) entry which is preliminary data.</text>
</comment>
<dbReference type="OrthoDB" id="5317514at2759"/>
<dbReference type="GO" id="GO:0033627">
    <property type="term" value="P:cell adhesion mediated by integrin"/>
    <property type="evidence" value="ECO:0007669"/>
    <property type="project" value="TreeGrafter"/>
</dbReference>
<dbReference type="AlphaFoldDB" id="A0A2P4S4U4"/>
<evidence type="ECO:0000313" key="2">
    <source>
        <dbReference type="Proteomes" id="UP000237246"/>
    </source>
</evidence>
<dbReference type="PANTHER" id="PTHR23220">
    <property type="entry name" value="INTEGRIN ALPHA"/>
    <property type="match status" value="1"/>
</dbReference>
<accession>A0A2P4S4U4</accession>
<sequence length="83" mass="9382">ACAHRYTKVLWSGSEDQRRMVGRCYVRGNDLSLDLSDEWQTYHNEMCNSNMDAEETGMCQMGASAGFTANIIYFGAPGAYNWQ</sequence>
<dbReference type="Gene3D" id="2.130.10.130">
    <property type="entry name" value="Integrin alpha, N-terminal"/>
    <property type="match status" value="1"/>
</dbReference>
<organism evidence="1 2">
    <name type="scientific">Bambusicola thoracicus</name>
    <name type="common">Chinese bamboo-partridge</name>
    <name type="synonym">Perdix thoracica</name>
    <dbReference type="NCBI Taxonomy" id="9083"/>
    <lineage>
        <taxon>Eukaryota</taxon>
        <taxon>Metazoa</taxon>
        <taxon>Chordata</taxon>
        <taxon>Craniata</taxon>
        <taxon>Vertebrata</taxon>
        <taxon>Euteleostomi</taxon>
        <taxon>Archelosauria</taxon>
        <taxon>Archosauria</taxon>
        <taxon>Dinosauria</taxon>
        <taxon>Saurischia</taxon>
        <taxon>Theropoda</taxon>
        <taxon>Coelurosauria</taxon>
        <taxon>Aves</taxon>
        <taxon>Neognathae</taxon>
        <taxon>Galloanserae</taxon>
        <taxon>Galliformes</taxon>
        <taxon>Phasianidae</taxon>
        <taxon>Perdicinae</taxon>
        <taxon>Bambusicola</taxon>
    </lineage>
</organism>
<dbReference type="InterPro" id="IPR028994">
    <property type="entry name" value="Integrin_alpha_N"/>
</dbReference>
<dbReference type="GO" id="GO:0005178">
    <property type="term" value="F:integrin binding"/>
    <property type="evidence" value="ECO:0007669"/>
    <property type="project" value="TreeGrafter"/>
</dbReference>
<dbReference type="GO" id="GO:0008305">
    <property type="term" value="C:integrin complex"/>
    <property type="evidence" value="ECO:0007669"/>
    <property type="project" value="TreeGrafter"/>
</dbReference>
<dbReference type="GO" id="GO:0050900">
    <property type="term" value="P:leukocyte migration"/>
    <property type="evidence" value="ECO:0007669"/>
    <property type="project" value="TreeGrafter"/>
</dbReference>
<dbReference type="PANTHER" id="PTHR23220:SF89">
    <property type="entry name" value="INTEGRIN ALPHA-3"/>
    <property type="match status" value="1"/>
</dbReference>
<dbReference type="SUPFAM" id="SSF69318">
    <property type="entry name" value="Integrin alpha N-terminal domain"/>
    <property type="match status" value="1"/>
</dbReference>
<dbReference type="GO" id="GO:0009897">
    <property type="term" value="C:external side of plasma membrane"/>
    <property type="evidence" value="ECO:0007669"/>
    <property type="project" value="TreeGrafter"/>
</dbReference>
<evidence type="ECO:0000313" key="1">
    <source>
        <dbReference type="EMBL" id="POI19147.1"/>
    </source>
</evidence>
<name>A0A2P4S4U4_BAMTH</name>
<dbReference type="GO" id="GO:0007229">
    <property type="term" value="P:integrin-mediated signaling pathway"/>
    <property type="evidence" value="ECO:0007669"/>
    <property type="project" value="TreeGrafter"/>
</dbReference>
<feature type="non-terminal residue" evidence="1">
    <location>
        <position position="83"/>
    </location>
</feature>
<reference evidence="1 2" key="1">
    <citation type="submission" date="2018-01" db="EMBL/GenBank/DDBJ databases">
        <title>Comparison of the Chinese Bamboo Partridge and Red Junglefowl genome sequences highlights the importance of demography in genome evolution.</title>
        <authorList>
            <person name="Tiley G.P."/>
            <person name="Kimball R.T."/>
            <person name="Braun E.L."/>
            <person name="Burleigh J.G."/>
        </authorList>
    </citation>
    <scope>NUCLEOTIDE SEQUENCE [LARGE SCALE GENOMIC DNA]</scope>
    <source>
        <strain evidence="1">RTK389</strain>
        <tissue evidence="1">Blood</tissue>
    </source>
</reference>
<protein>
    <submittedName>
        <fullName evidence="1">Uncharacterized protein</fullName>
    </submittedName>
</protein>
<dbReference type="GO" id="GO:0098609">
    <property type="term" value="P:cell-cell adhesion"/>
    <property type="evidence" value="ECO:0007669"/>
    <property type="project" value="TreeGrafter"/>
</dbReference>
<proteinExistence type="predicted"/>
<feature type="non-terminal residue" evidence="1">
    <location>
        <position position="1"/>
    </location>
</feature>
<dbReference type="GO" id="GO:0007160">
    <property type="term" value="P:cell-matrix adhesion"/>
    <property type="evidence" value="ECO:0007669"/>
    <property type="project" value="TreeGrafter"/>
</dbReference>
<dbReference type="EMBL" id="PPHD01108378">
    <property type="protein sequence ID" value="POI19147.1"/>
    <property type="molecule type" value="Genomic_DNA"/>
</dbReference>
<keyword evidence="2" id="KW-1185">Reference proteome</keyword>
<dbReference type="Proteomes" id="UP000237246">
    <property type="component" value="Unassembled WGS sequence"/>
</dbReference>
<gene>
    <name evidence="1" type="ORF">CIB84_017109</name>
</gene>